<dbReference type="EMBL" id="BK015173">
    <property type="protein sequence ID" value="DAD94100.1"/>
    <property type="molecule type" value="Genomic_DNA"/>
</dbReference>
<protein>
    <submittedName>
        <fullName evidence="1">Uncharacterized protein</fullName>
    </submittedName>
</protein>
<evidence type="ECO:0000313" key="1">
    <source>
        <dbReference type="EMBL" id="DAD94100.1"/>
    </source>
</evidence>
<accession>A0A8S5NIA0</accession>
<proteinExistence type="predicted"/>
<name>A0A8S5NIA0_9CAUD</name>
<reference evidence="1" key="1">
    <citation type="journal article" date="2021" name="Proc. Natl. Acad. Sci. U.S.A.">
        <title>A Catalog of Tens of Thousands of Viruses from Human Metagenomes Reveals Hidden Associations with Chronic Diseases.</title>
        <authorList>
            <person name="Tisza M.J."/>
            <person name="Buck C.B."/>
        </authorList>
    </citation>
    <scope>NUCLEOTIDE SEQUENCE</scope>
    <source>
        <strain evidence="1">CtUF252</strain>
    </source>
</reference>
<sequence>MKTAYEFNIDFWNEETERDFYKFRDVLVDNSDMDTFQATHFLENIYNSVSREYGD</sequence>
<organism evidence="1">
    <name type="scientific">Siphoviridae sp. ctUF252</name>
    <dbReference type="NCBI Taxonomy" id="2826350"/>
    <lineage>
        <taxon>Viruses</taxon>
        <taxon>Duplodnaviria</taxon>
        <taxon>Heunggongvirae</taxon>
        <taxon>Uroviricota</taxon>
        <taxon>Caudoviricetes</taxon>
    </lineage>
</organism>